<dbReference type="UniPathway" id="UPA00378"/>
<keyword evidence="11" id="KW-0808">Transferase</keyword>
<dbReference type="Pfam" id="PF00652">
    <property type="entry name" value="Ricin_B_lectin"/>
    <property type="match status" value="1"/>
</dbReference>
<keyword evidence="3" id="KW-0812">Transmembrane</keyword>
<evidence type="ECO:0000256" key="6">
    <source>
        <dbReference type="ARBA" id="ARBA00022989"/>
    </source>
</evidence>
<dbReference type="Gene3D" id="2.80.10.50">
    <property type="match status" value="1"/>
</dbReference>
<dbReference type="GO" id="GO:0000139">
    <property type="term" value="C:Golgi membrane"/>
    <property type="evidence" value="ECO:0007669"/>
    <property type="project" value="UniProtKB-SubCell"/>
</dbReference>
<comment type="subcellular location">
    <subcellularLocation>
        <location evidence="1 11">Golgi apparatus membrane</location>
        <topology evidence="1 11">Single-pass type II membrane protein</topology>
    </subcellularLocation>
</comment>
<evidence type="ECO:0000256" key="5">
    <source>
        <dbReference type="ARBA" id="ARBA00022968"/>
    </source>
</evidence>
<accession>A0A6J2TDB9</accession>
<evidence type="ECO:0000256" key="2">
    <source>
        <dbReference type="ARBA" id="ARBA00005680"/>
    </source>
</evidence>
<dbReference type="InterPro" id="IPR045885">
    <property type="entry name" value="GalNAc-T"/>
</dbReference>
<dbReference type="Pfam" id="PF00535">
    <property type="entry name" value="Glycos_transf_2"/>
    <property type="match status" value="1"/>
</dbReference>
<evidence type="ECO:0000256" key="3">
    <source>
        <dbReference type="ARBA" id="ARBA00022692"/>
    </source>
</evidence>
<dbReference type="GeneID" id="115623069"/>
<keyword evidence="11" id="KW-0328">Glycosyltransferase</keyword>
<dbReference type="PANTHER" id="PTHR11675:SF134">
    <property type="entry name" value="N-ACETYLGALACTOSAMINYLTRANSFERASE 4-RELATED"/>
    <property type="match status" value="1"/>
</dbReference>
<keyword evidence="9 11" id="KW-1015">Disulfide bond</keyword>
<evidence type="ECO:0000256" key="7">
    <source>
        <dbReference type="ARBA" id="ARBA00023034"/>
    </source>
</evidence>
<dbReference type="SUPFAM" id="SSF53448">
    <property type="entry name" value="Nucleotide-diphospho-sugar transferases"/>
    <property type="match status" value="1"/>
</dbReference>
<keyword evidence="7 11" id="KW-0333">Golgi apparatus</keyword>
<dbReference type="InterPro" id="IPR029044">
    <property type="entry name" value="Nucleotide-diphossugar_trans"/>
</dbReference>
<dbReference type="RefSeq" id="XP_030373123.1">
    <property type="nucleotide sequence ID" value="XM_030517263.1"/>
</dbReference>
<comment type="cofactor">
    <cofactor evidence="11">
        <name>Mn(2+)</name>
        <dbReference type="ChEBI" id="CHEBI:29035"/>
    </cofactor>
</comment>
<proteinExistence type="inferred from homology"/>
<keyword evidence="6" id="KW-1133">Transmembrane helix</keyword>
<name>A0A6J2TDB9_DROLE</name>
<dbReference type="CDD" id="cd02510">
    <property type="entry name" value="pp-GalNAc-T"/>
    <property type="match status" value="1"/>
</dbReference>
<evidence type="ECO:0000313" key="13">
    <source>
        <dbReference type="Proteomes" id="UP000504634"/>
    </source>
</evidence>
<evidence type="ECO:0000256" key="8">
    <source>
        <dbReference type="ARBA" id="ARBA00023136"/>
    </source>
</evidence>
<dbReference type="Proteomes" id="UP000504634">
    <property type="component" value="Unplaced"/>
</dbReference>
<dbReference type="InterPro" id="IPR035992">
    <property type="entry name" value="Ricin_B-like_lectins"/>
</dbReference>
<organism evidence="13 14">
    <name type="scientific">Drosophila lebanonensis</name>
    <name type="common">Fruit fly</name>
    <name type="synonym">Scaptodrosophila lebanonensis</name>
    <dbReference type="NCBI Taxonomy" id="7225"/>
    <lineage>
        <taxon>Eukaryota</taxon>
        <taxon>Metazoa</taxon>
        <taxon>Ecdysozoa</taxon>
        <taxon>Arthropoda</taxon>
        <taxon>Hexapoda</taxon>
        <taxon>Insecta</taxon>
        <taxon>Pterygota</taxon>
        <taxon>Neoptera</taxon>
        <taxon>Endopterygota</taxon>
        <taxon>Diptera</taxon>
        <taxon>Brachycera</taxon>
        <taxon>Muscomorpha</taxon>
        <taxon>Ephydroidea</taxon>
        <taxon>Drosophilidae</taxon>
        <taxon>Scaptodrosophila</taxon>
    </lineage>
</organism>
<dbReference type="PANTHER" id="PTHR11675">
    <property type="entry name" value="N-ACETYLGALACTOSAMINYLTRANSFERASE"/>
    <property type="match status" value="1"/>
</dbReference>
<dbReference type="InterPro" id="IPR000772">
    <property type="entry name" value="Ricin_B_lectin"/>
</dbReference>
<gene>
    <name evidence="14" type="primary">LOC115623069</name>
</gene>
<sequence length="474" mass="55277">MVERKSKVKCEDREYAGNLPRVSIIITFFNEYKSVLLRTLHSVVNRTSPELLKEIILVDDFSDTDFLDKPLNEYVAAHFTNVRILRMLKHSGRSHARMLGARSATAPVLVFMDSHIEVGDNWLPPLLEPIMLNNRTVMCPIIDRINEQTLRYQKVVGGRGAFDWNLNYSELPRLPEDMKYPSEPFKNPIMKGELFAIFSKFFWKLKGYDNGFNEYGGEQFELSFKIWMCDGEIYDAPCSRVAHIEANYRKEDDAESKPQKFILRNYKRVAEVWMGYYKKYLFQNNIKYSRISTGDLTKQKAVRSKCKSFEWYLDTVAFDTKKKYPPSLFKYAEGAIQNMGNSNFCVDTLSRQVRSTIGVSSCAENLASPHEQQFWSIGWTQDLRTSDDEICLDVPMRKINARVKLWKCHGQGGNQHWIYDIKTKLLRNGSHGKRCLEMLPHNMHLVVNKCNETKQYMKWIFGFTNRTALENMLT</sequence>
<dbReference type="AlphaFoldDB" id="A0A6J2TDB9"/>
<dbReference type="SMART" id="SM00458">
    <property type="entry name" value="RICIN"/>
    <property type="match status" value="1"/>
</dbReference>
<protein>
    <recommendedName>
        <fullName evidence="11">Polypeptide N-acetylgalactosaminyltransferase</fullName>
        <ecNumber evidence="11">2.4.1.-</ecNumber>
    </recommendedName>
    <alternativeName>
        <fullName evidence="11">Protein-UDP acetylgalactosaminyltransferase</fullName>
    </alternativeName>
</protein>
<evidence type="ECO:0000256" key="9">
    <source>
        <dbReference type="ARBA" id="ARBA00023157"/>
    </source>
</evidence>
<keyword evidence="13" id="KW-1185">Reference proteome</keyword>
<comment type="similarity">
    <text evidence="2 11">Belongs to the glycosyltransferase 2 family. GalNAc-T subfamily.</text>
</comment>
<evidence type="ECO:0000256" key="4">
    <source>
        <dbReference type="ARBA" id="ARBA00022734"/>
    </source>
</evidence>
<evidence type="ECO:0000259" key="12">
    <source>
        <dbReference type="SMART" id="SM00458"/>
    </source>
</evidence>
<evidence type="ECO:0000256" key="10">
    <source>
        <dbReference type="ARBA" id="ARBA00023180"/>
    </source>
</evidence>
<keyword evidence="4 11" id="KW-0430">Lectin</keyword>
<dbReference type="SUPFAM" id="SSF50370">
    <property type="entry name" value="Ricin B-like lectins"/>
    <property type="match status" value="1"/>
</dbReference>
<dbReference type="GO" id="GO:0004653">
    <property type="term" value="F:polypeptide N-acetylgalactosaminyltransferase activity"/>
    <property type="evidence" value="ECO:0007669"/>
    <property type="project" value="TreeGrafter"/>
</dbReference>
<keyword evidence="10" id="KW-0325">Glycoprotein</keyword>
<feature type="domain" description="Ricin B lectin" evidence="12">
    <location>
        <begin position="333"/>
        <end position="462"/>
    </location>
</feature>
<dbReference type="GO" id="GO:0006493">
    <property type="term" value="P:protein O-linked glycosylation"/>
    <property type="evidence" value="ECO:0007669"/>
    <property type="project" value="TreeGrafter"/>
</dbReference>
<evidence type="ECO:0000256" key="11">
    <source>
        <dbReference type="RuleBase" id="RU361242"/>
    </source>
</evidence>
<dbReference type="PROSITE" id="PS50231">
    <property type="entry name" value="RICIN_B_LECTIN"/>
    <property type="match status" value="1"/>
</dbReference>
<comment type="pathway">
    <text evidence="11">Protein modification; protein glycosylation.</text>
</comment>
<evidence type="ECO:0000313" key="14">
    <source>
        <dbReference type="RefSeq" id="XP_030373123.1"/>
    </source>
</evidence>
<keyword evidence="5" id="KW-0735">Signal-anchor</keyword>
<keyword evidence="8" id="KW-0472">Membrane</keyword>
<dbReference type="GO" id="GO:0030246">
    <property type="term" value="F:carbohydrate binding"/>
    <property type="evidence" value="ECO:0007669"/>
    <property type="project" value="UniProtKB-KW"/>
</dbReference>
<dbReference type="EC" id="2.4.1.-" evidence="11"/>
<evidence type="ECO:0000256" key="1">
    <source>
        <dbReference type="ARBA" id="ARBA00004323"/>
    </source>
</evidence>
<reference evidence="14" key="1">
    <citation type="submission" date="2025-08" db="UniProtKB">
        <authorList>
            <consortium name="RefSeq"/>
        </authorList>
    </citation>
    <scope>IDENTIFICATION</scope>
    <source>
        <strain evidence="14">11010-0011.00</strain>
        <tissue evidence="14">Whole body</tissue>
    </source>
</reference>
<keyword evidence="11" id="KW-0464">Manganese</keyword>
<dbReference type="InterPro" id="IPR001173">
    <property type="entry name" value="Glyco_trans_2-like"/>
</dbReference>
<dbReference type="Gene3D" id="3.90.550.10">
    <property type="entry name" value="Spore Coat Polysaccharide Biosynthesis Protein SpsA, Chain A"/>
    <property type="match status" value="1"/>
</dbReference>
<dbReference type="OrthoDB" id="6159198at2759"/>